<organism evidence="2 3">
    <name type="scientific">Paramecium pentaurelia</name>
    <dbReference type="NCBI Taxonomy" id="43138"/>
    <lineage>
        <taxon>Eukaryota</taxon>
        <taxon>Sar</taxon>
        <taxon>Alveolata</taxon>
        <taxon>Ciliophora</taxon>
        <taxon>Intramacronucleata</taxon>
        <taxon>Oligohymenophorea</taxon>
        <taxon>Peniculida</taxon>
        <taxon>Parameciidae</taxon>
        <taxon>Paramecium</taxon>
    </lineage>
</organism>
<protein>
    <recommendedName>
        <fullName evidence="1">G domain-containing protein</fullName>
    </recommendedName>
</protein>
<dbReference type="CDD" id="cd00882">
    <property type="entry name" value="Ras_like_GTPase"/>
    <property type="match status" value="1"/>
</dbReference>
<dbReference type="GO" id="GO:0005525">
    <property type="term" value="F:GTP binding"/>
    <property type="evidence" value="ECO:0007669"/>
    <property type="project" value="InterPro"/>
</dbReference>
<gene>
    <name evidence="2" type="ORF">PPENT_87.1.T0650242</name>
</gene>
<evidence type="ECO:0000313" key="3">
    <source>
        <dbReference type="Proteomes" id="UP000689195"/>
    </source>
</evidence>
<sequence length="515" mass="61189">MKSQDENNNIELQNNMNEISNQFIQPSQQYQTIFIQQQQQQQNQNISQKDGKNHSEKNQEKSVVVLIGMTGSGRTTLFNKICNAQENVGEGMRSITKQSILGKSAYCNEFYIIDTPGLGTQQKKINHAVGIWNAMQEKPLNKIIIILKFELLFLMVKQLLKQIIILRRYRNMVIVAVTHFDQCKQQQIDKQNIQNEMKKFGIQNVLFFQLYDSGQSICNQINQYLMNSIPIQIEITQEEFLNYFDLLDEPELEEDVFQLMEEISNISTKLRKMISNKFKFSQQLFEQSVDADDIYFKVQNEIKIYTQLLIQERKQIIQQLNKISNNQQYQETFNIDWFDSVEKLVEYLIQQDWFLEIKQLNQQALSYLSKNQASIINSLKVCQNCYLVWYCQSNSNNVHYCKISVQDEDNSIFDDQFWTTIQLFNTNDISTLEYQNKQQYIKEYIKKRNNQNISHGCGKQLDLLSINQNCYEYFYLSLDLFNQYSQYYLEQNKYIELLNLIQKVKQKESVKYLQF</sequence>
<dbReference type="InterPro" id="IPR006073">
    <property type="entry name" value="GTP-bd"/>
</dbReference>
<proteinExistence type="predicted"/>
<dbReference type="Pfam" id="PF01926">
    <property type="entry name" value="MMR_HSR1"/>
    <property type="match status" value="1"/>
</dbReference>
<dbReference type="OrthoDB" id="8954335at2759"/>
<evidence type="ECO:0000313" key="2">
    <source>
        <dbReference type="EMBL" id="CAD8176756.1"/>
    </source>
</evidence>
<comment type="caution">
    <text evidence="2">The sequence shown here is derived from an EMBL/GenBank/DDBJ whole genome shotgun (WGS) entry which is preliminary data.</text>
</comment>
<dbReference type="Proteomes" id="UP000689195">
    <property type="component" value="Unassembled WGS sequence"/>
</dbReference>
<name>A0A8S1VQ45_9CILI</name>
<dbReference type="EMBL" id="CAJJDO010000065">
    <property type="protein sequence ID" value="CAD8176756.1"/>
    <property type="molecule type" value="Genomic_DNA"/>
</dbReference>
<accession>A0A8S1VQ45</accession>
<feature type="domain" description="G" evidence="1">
    <location>
        <begin position="64"/>
        <end position="156"/>
    </location>
</feature>
<reference evidence="2" key="1">
    <citation type="submission" date="2021-01" db="EMBL/GenBank/DDBJ databases">
        <authorList>
            <consortium name="Genoscope - CEA"/>
            <person name="William W."/>
        </authorList>
    </citation>
    <scope>NUCLEOTIDE SEQUENCE</scope>
</reference>
<dbReference type="AlphaFoldDB" id="A0A8S1VQ45"/>
<evidence type="ECO:0000259" key="1">
    <source>
        <dbReference type="Pfam" id="PF01926"/>
    </source>
</evidence>
<keyword evidence="3" id="KW-1185">Reference proteome</keyword>